<reference evidence="2" key="2">
    <citation type="submission" date="2024-04" db="EMBL/GenBank/DDBJ databases">
        <authorList>
            <person name="Chen Y."/>
            <person name="Shah S."/>
            <person name="Dougan E. K."/>
            <person name="Thang M."/>
            <person name="Chan C."/>
        </authorList>
    </citation>
    <scope>NUCLEOTIDE SEQUENCE [LARGE SCALE GENOMIC DNA]</scope>
</reference>
<dbReference type="EMBL" id="CAMXCT010000906">
    <property type="protein sequence ID" value="CAI3984664.1"/>
    <property type="molecule type" value="Genomic_DNA"/>
</dbReference>
<comment type="caution">
    <text evidence="1">The sequence shown here is derived from an EMBL/GenBank/DDBJ whole genome shotgun (WGS) entry which is preliminary data.</text>
</comment>
<dbReference type="Proteomes" id="UP001152797">
    <property type="component" value="Unassembled WGS sequence"/>
</dbReference>
<dbReference type="AlphaFoldDB" id="A0A9P1FPC2"/>
<protein>
    <submittedName>
        <fullName evidence="1">Uncharacterized protein</fullName>
    </submittedName>
</protein>
<proteinExistence type="predicted"/>
<sequence length="108" mass="12721">MYGLLFRTGRHAEQARRCTERKQCKLSMSNAFRKRARTTRIKERPIPTTRDDTQPPISIEVWGMFTVKQQKLVFFNIKTGIWECILFTSVCIWQWGNEAENVVASLHM</sequence>
<evidence type="ECO:0000313" key="1">
    <source>
        <dbReference type="EMBL" id="CAI3984664.1"/>
    </source>
</evidence>
<gene>
    <name evidence="1" type="ORF">C1SCF055_LOCUS12185</name>
</gene>
<evidence type="ECO:0000313" key="3">
    <source>
        <dbReference type="Proteomes" id="UP001152797"/>
    </source>
</evidence>
<accession>A0A9P1FPC2</accession>
<dbReference type="EMBL" id="CAMXCT030000906">
    <property type="protein sequence ID" value="CAL4771976.1"/>
    <property type="molecule type" value="Genomic_DNA"/>
</dbReference>
<reference evidence="1" key="1">
    <citation type="submission" date="2022-10" db="EMBL/GenBank/DDBJ databases">
        <authorList>
            <person name="Chen Y."/>
            <person name="Dougan E. K."/>
            <person name="Chan C."/>
            <person name="Rhodes N."/>
            <person name="Thang M."/>
        </authorList>
    </citation>
    <scope>NUCLEOTIDE SEQUENCE</scope>
</reference>
<dbReference type="EMBL" id="CAMXCT020000906">
    <property type="protein sequence ID" value="CAL1138039.1"/>
    <property type="molecule type" value="Genomic_DNA"/>
</dbReference>
<organism evidence="1">
    <name type="scientific">Cladocopium goreaui</name>
    <dbReference type="NCBI Taxonomy" id="2562237"/>
    <lineage>
        <taxon>Eukaryota</taxon>
        <taxon>Sar</taxon>
        <taxon>Alveolata</taxon>
        <taxon>Dinophyceae</taxon>
        <taxon>Suessiales</taxon>
        <taxon>Symbiodiniaceae</taxon>
        <taxon>Cladocopium</taxon>
    </lineage>
</organism>
<evidence type="ECO:0000313" key="2">
    <source>
        <dbReference type="EMBL" id="CAL1138039.1"/>
    </source>
</evidence>
<name>A0A9P1FPC2_9DINO</name>
<keyword evidence="3" id="KW-1185">Reference proteome</keyword>